<organism evidence="11 12">
    <name type="scientific">Asparagus officinalis</name>
    <name type="common">Garden asparagus</name>
    <dbReference type="NCBI Taxonomy" id="4686"/>
    <lineage>
        <taxon>Eukaryota</taxon>
        <taxon>Viridiplantae</taxon>
        <taxon>Streptophyta</taxon>
        <taxon>Embryophyta</taxon>
        <taxon>Tracheophyta</taxon>
        <taxon>Spermatophyta</taxon>
        <taxon>Magnoliopsida</taxon>
        <taxon>Liliopsida</taxon>
        <taxon>Asparagales</taxon>
        <taxon>Asparagaceae</taxon>
        <taxon>Asparagoideae</taxon>
        <taxon>Asparagus</taxon>
    </lineage>
</organism>
<dbReference type="Pfam" id="PF23598">
    <property type="entry name" value="LRR_14"/>
    <property type="match status" value="1"/>
</dbReference>
<evidence type="ECO:0000259" key="10">
    <source>
        <dbReference type="Pfam" id="PF23598"/>
    </source>
</evidence>
<dbReference type="InterPro" id="IPR001611">
    <property type="entry name" value="Leu-rich_rpt"/>
</dbReference>
<reference evidence="12" key="1">
    <citation type="journal article" date="2017" name="Nat. Commun.">
        <title>The asparagus genome sheds light on the origin and evolution of a young Y chromosome.</title>
        <authorList>
            <person name="Harkess A."/>
            <person name="Zhou J."/>
            <person name="Xu C."/>
            <person name="Bowers J.E."/>
            <person name="Van der Hulst R."/>
            <person name="Ayyampalayam S."/>
            <person name="Mercati F."/>
            <person name="Riccardi P."/>
            <person name="McKain M.R."/>
            <person name="Kakrana A."/>
            <person name="Tang H."/>
            <person name="Ray J."/>
            <person name="Groenendijk J."/>
            <person name="Arikit S."/>
            <person name="Mathioni S.M."/>
            <person name="Nakano M."/>
            <person name="Shan H."/>
            <person name="Telgmann-Rauber A."/>
            <person name="Kanno A."/>
            <person name="Yue Z."/>
            <person name="Chen H."/>
            <person name="Li W."/>
            <person name="Chen Y."/>
            <person name="Xu X."/>
            <person name="Zhang Y."/>
            <person name="Luo S."/>
            <person name="Chen H."/>
            <person name="Gao J."/>
            <person name="Mao Z."/>
            <person name="Pires J.C."/>
            <person name="Luo M."/>
            <person name="Kudrna D."/>
            <person name="Wing R.A."/>
            <person name="Meyers B.C."/>
            <person name="Yi K."/>
            <person name="Kong H."/>
            <person name="Lavrijsen P."/>
            <person name="Sunseri F."/>
            <person name="Falavigna A."/>
            <person name="Ye Y."/>
            <person name="Leebens-Mack J.H."/>
            <person name="Chen G."/>
        </authorList>
    </citation>
    <scope>NUCLEOTIDE SEQUENCE [LARGE SCALE GENOMIC DNA]</scope>
    <source>
        <strain evidence="12">cv. DH0086</strain>
    </source>
</reference>
<accession>A0A5P1EM12</accession>
<feature type="domain" description="NB-ARC" evidence="7">
    <location>
        <begin position="162"/>
        <end position="274"/>
    </location>
</feature>
<feature type="domain" description="Disease resistance R13L4/SHOC-2-like LRR" evidence="10">
    <location>
        <begin position="518"/>
        <end position="644"/>
    </location>
</feature>
<keyword evidence="6" id="KW-0175">Coiled coil</keyword>
<evidence type="ECO:0000256" key="3">
    <source>
        <dbReference type="ARBA" id="ARBA00022737"/>
    </source>
</evidence>
<dbReference type="PROSITE" id="PS51450">
    <property type="entry name" value="LRR"/>
    <property type="match status" value="1"/>
</dbReference>
<keyword evidence="12" id="KW-1185">Reference proteome</keyword>
<comment type="similarity">
    <text evidence="1">Belongs to the disease resistance NB-LRR family.</text>
</comment>
<evidence type="ECO:0000256" key="6">
    <source>
        <dbReference type="SAM" id="Coils"/>
    </source>
</evidence>
<name>A0A5P1EM12_ASPOF</name>
<dbReference type="InterPro" id="IPR057135">
    <property type="entry name" value="At4g27190-like_LRR"/>
</dbReference>
<sequence>MADLAVDLAKPVLERVRDGIIDHVSYSLFVGDRVGALKSQIEILKAKRRDVEDKIKVDEPAGMVATMEAERWLKSAAQLEKEAESIINEYRNRSCVLCCNFSINLWSNHSISMKAIDSRTKVVDELSSLTNVQITKYPPPPVGQLVSTSSTLGAETGSEIEAKVEVALGFLRNSAEGMLGIWGMGGVGKTTVLNHVNNVLARDPSSGFHRVILVTASRECTVEKVQALMVKALKLPELGDHKNNIFNFLSDKSFVILLDDLWERVDLDQVGVPHLGASVDCLGREKARRLFREKVGEEVINSHPLITSKLADEVADECGGLPIALITIARSMAHKNHVSDWMNAIRDLRESKIPAISRADDPLPLLKISYDYLKYPSLQECLLLCALWPEDADIPIVEIIECWMGHDLVGKFDTVGEAYENGRKIIDSLVKASLLERNVDPFVTGSVRLHDLIRDMALWISRDNGANERRCVVLSGVGPAKALGDQKSRKGAHKVSLTHNFTTRLPSNIQGAHNLNTLMLKGNRLGFKELEVVRNFHQLKYLDLSRNGLDHFPPAVCQLNKLEYLNLSKNLIASLPMELKELTMLKYLLLEANLISEVPSELFSSLRSLEVLKLDSARVGSQRLIVDNMDSLKGRLKGLSINACSQTDLDKLGLLSVPIWDLRRRIAEEEGPASLQLLPRPNRPNDLTWSELDSLAMVHFRSKIEELVIDQCDGSFPNKLFVGYLSNLKEVVWRGVDQNDVIPRLRAVSIWSCDKLQHLSWLINLPLLEMLHVISCENLKQVITKEAEEEKERAGNKPAGVVTLYSLRVLRLFGLPELETICDCTLHLPSLEGLEVTHCERLKKLPFDTPASCRKLKEIRAVKEWWDDTLKMDDDMRTHLQYYCHLC</sequence>
<dbReference type="Gramene" id="ONK67045">
    <property type="protein sequence ID" value="ONK67045"/>
    <property type="gene ID" value="A4U43_C06F15080"/>
</dbReference>
<evidence type="ECO:0000256" key="5">
    <source>
        <dbReference type="ARBA" id="ARBA00022840"/>
    </source>
</evidence>
<dbReference type="Pfam" id="PF00931">
    <property type="entry name" value="NB-ARC"/>
    <property type="match status" value="1"/>
</dbReference>
<dbReference type="GO" id="GO:0043531">
    <property type="term" value="F:ADP binding"/>
    <property type="evidence" value="ECO:0007669"/>
    <property type="project" value="InterPro"/>
</dbReference>
<evidence type="ECO:0000259" key="7">
    <source>
        <dbReference type="Pfam" id="PF00931"/>
    </source>
</evidence>
<gene>
    <name evidence="11" type="ORF">A4U43_C06F15080</name>
</gene>
<dbReference type="Gene3D" id="1.10.10.10">
    <property type="entry name" value="Winged helix-like DNA-binding domain superfamily/Winged helix DNA-binding domain"/>
    <property type="match status" value="1"/>
</dbReference>
<dbReference type="InterPro" id="IPR036388">
    <property type="entry name" value="WH-like_DNA-bd_sf"/>
</dbReference>
<dbReference type="InterPro" id="IPR050905">
    <property type="entry name" value="Plant_NBS-LRR"/>
</dbReference>
<keyword evidence="5" id="KW-0547">Nucleotide-binding</keyword>
<dbReference type="SUPFAM" id="SSF52058">
    <property type="entry name" value="L domain-like"/>
    <property type="match status" value="1"/>
</dbReference>
<evidence type="ECO:0000256" key="2">
    <source>
        <dbReference type="ARBA" id="ARBA00022614"/>
    </source>
</evidence>
<keyword evidence="2" id="KW-0433">Leucine-rich repeat</keyword>
<evidence type="ECO:0000313" key="12">
    <source>
        <dbReference type="Proteomes" id="UP000243459"/>
    </source>
</evidence>
<dbReference type="SUPFAM" id="SSF52540">
    <property type="entry name" value="P-loop containing nucleoside triphosphate hydrolases"/>
    <property type="match status" value="1"/>
</dbReference>
<dbReference type="InterPro" id="IPR003591">
    <property type="entry name" value="Leu-rich_rpt_typical-subtyp"/>
</dbReference>
<protein>
    <recommendedName>
        <fullName evidence="13">NB-ARC domain-containing protein</fullName>
    </recommendedName>
</protein>
<feature type="coiled-coil region" evidence="6">
    <location>
        <begin position="34"/>
        <end position="93"/>
    </location>
</feature>
<feature type="domain" description="Disease resistance protein winged helix" evidence="9">
    <location>
        <begin position="387"/>
        <end position="457"/>
    </location>
</feature>
<evidence type="ECO:0000259" key="9">
    <source>
        <dbReference type="Pfam" id="PF23559"/>
    </source>
</evidence>
<evidence type="ECO:0000313" key="11">
    <source>
        <dbReference type="EMBL" id="ONK67045.1"/>
    </source>
</evidence>
<dbReference type="Pfam" id="PF23247">
    <property type="entry name" value="LRR_RPS2"/>
    <property type="match status" value="1"/>
</dbReference>
<dbReference type="InterPro" id="IPR055414">
    <property type="entry name" value="LRR_R13L4/SHOC2-like"/>
</dbReference>
<dbReference type="Gene3D" id="3.40.50.300">
    <property type="entry name" value="P-loop containing nucleotide triphosphate hydrolases"/>
    <property type="match status" value="1"/>
</dbReference>
<keyword evidence="5" id="KW-0067">ATP-binding</keyword>
<dbReference type="GO" id="GO:0005524">
    <property type="term" value="F:ATP binding"/>
    <property type="evidence" value="ECO:0007669"/>
    <property type="project" value="UniProtKB-KW"/>
</dbReference>
<dbReference type="OMA" id="ASGQCKV"/>
<dbReference type="Gene3D" id="3.80.10.10">
    <property type="entry name" value="Ribonuclease Inhibitor"/>
    <property type="match status" value="2"/>
</dbReference>
<dbReference type="InterPro" id="IPR027417">
    <property type="entry name" value="P-loop_NTPase"/>
</dbReference>
<dbReference type="PANTHER" id="PTHR33463:SF183">
    <property type="entry name" value="NB-ARC DOMAIN DISEASE RESISTANCE PROTEIN"/>
    <property type="match status" value="1"/>
</dbReference>
<dbReference type="SMART" id="SM00369">
    <property type="entry name" value="LRR_TYP"/>
    <property type="match status" value="2"/>
</dbReference>
<feature type="domain" description="Disease resistance protein At4g27190-like leucine-rich repeats" evidence="8">
    <location>
        <begin position="727"/>
        <end position="855"/>
    </location>
</feature>
<keyword evidence="4" id="KW-0611">Plant defense</keyword>
<dbReference type="Gene3D" id="1.10.8.430">
    <property type="entry name" value="Helical domain of apoptotic protease-activating factors"/>
    <property type="match status" value="1"/>
</dbReference>
<evidence type="ECO:0000259" key="8">
    <source>
        <dbReference type="Pfam" id="PF23247"/>
    </source>
</evidence>
<dbReference type="InterPro" id="IPR032675">
    <property type="entry name" value="LRR_dom_sf"/>
</dbReference>
<dbReference type="Proteomes" id="UP000243459">
    <property type="component" value="Chromosome 6"/>
</dbReference>
<dbReference type="InterPro" id="IPR058922">
    <property type="entry name" value="WHD_DRP"/>
</dbReference>
<keyword evidence="3" id="KW-0677">Repeat</keyword>
<evidence type="ECO:0000256" key="4">
    <source>
        <dbReference type="ARBA" id="ARBA00022821"/>
    </source>
</evidence>
<dbReference type="InterPro" id="IPR002182">
    <property type="entry name" value="NB-ARC"/>
</dbReference>
<dbReference type="GO" id="GO:0006952">
    <property type="term" value="P:defense response"/>
    <property type="evidence" value="ECO:0007669"/>
    <property type="project" value="UniProtKB-KW"/>
</dbReference>
<dbReference type="PRINTS" id="PR00364">
    <property type="entry name" value="DISEASERSIST"/>
</dbReference>
<proteinExistence type="inferred from homology"/>
<dbReference type="Pfam" id="PF23559">
    <property type="entry name" value="WHD_DRP"/>
    <property type="match status" value="1"/>
</dbReference>
<dbReference type="PANTHER" id="PTHR33463">
    <property type="entry name" value="NB-ARC DOMAIN-CONTAINING PROTEIN-RELATED"/>
    <property type="match status" value="1"/>
</dbReference>
<evidence type="ECO:0008006" key="13">
    <source>
        <dbReference type="Google" id="ProtNLM"/>
    </source>
</evidence>
<evidence type="ECO:0000256" key="1">
    <source>
        <dbReference type="ARBA" id="ARBA00008894"/>
    </source>
</evidence>
<dbReference type="InterPro" id="IPR042197">
    <property type="entry name" value="Apaf_helical"/>
</dbReference>
<dbReference type="AlphaFoldDB" id="A0A5P1EM12"/>
<dbReference type="EMBL" id="CM007386">
    <property type="protein sequence ID" value="ONK67045.1"/>
    <property type="molecule type" value="Genomic_DNA"/>
</dbReference>